<dbReference type="Pfam" id="PF01156">
    <property type="entry name" value="IU_nuc_hydro"/>
    <property type="match status" value="1"/>
</dbReference>
<reference evidence="3" key="1">
    <citation type="submission" date="2022-05" db="EMBL/GenBank/DDBJ databases">
        <authorList>
            <person name="Sun H.-N."/>
        </authorList>
    </citation>
    <scope>NUCLEOTIDE SEQUENCE</scope>
    <source>
        <strain evidence="3">HB14</strain>
    </source>
</reference>
<evidence type="ECO:0000256" key="1">
    <source>
        <dbReference type="SAM" id="SignalP"/>
    </source>
</evidence>
<dbReference type="GO" id="GO:0016799">
    <property type="term" value="F:hydrolase activity, hydrolyzing N-glycosyl compounds"/>
    <property type="evidence" value="ECO:0007669"/>
    <property type="project" value="InterPro"/>
</dbReference>
<dbReference type="AlphaFoldDB" id="A0A9X2I630"/>
<dbReference type="SUPFAM" id="SSF53590">
    <property type="entry name" value="Nucleoside hydrolase"/>
    <property type="match status" value="1"/>
</dbReference>
<organism evidence="3 4">
    <name type="scientific">Gilvimarinus xylanilyticus</name>
    <dbReference type="NCBI Taxonomy" id="2944139"/>
    <lineage>
        <taxon>Bacteria</taxon>
        <taxon>Pseudomonadati</taxon>
        <taxon>Pseudomonadota</taxon>
        <taxon>Gammaproteobacteria</taxon>
        <taxon>Cellvibrionales</taxon>
        <taxon>Cellvibrionaceae</taxon>
        <taxon>Gilvimarinus</taxon>
    </lineage>
</organism>
<keyword evidence="1" id="KW-0732">Signal</keyword>
<dbReference type="InterPro" id="IPR036452">
    <property type="entry name" value="Ribo_hydro-like"/>
</dbReference>
<keyword evidence="4" id="KW-1185">Reference proteome</keyword>
<evidence type="ECO:0000259" key="2">
    <source>
        <dbReference type="Pfam" id="PF01156"/>
    </source>
</evidence>
<accession>A0A9X2I630</accession>
<dbReference type="EMBL" id="JAMFTH010000004">
    <property type="protein sequence ID" value="MCP8900112.1"/>
    <property type="molecule type" value="Genomic_DNA"/>
</dbReference>
<evidence type="ECO:0000313" key="3">
    <source>
        <dbReference type="EMBL" id="MCP8900112.1"/>
    </source>
</evidence>
<dbReference type="RefSeq" id="WP_253968408.1">
    <property type="nucleotide sequence ID" value="NZ_JAMFTH010000004.1"/>
</dbReference>
<feature type="signal peptide" evidence="1">
    <location>
        <begin position="1"/>
        <end position="19"/>
    </location>
</feature>
<name>A0A9X2I630_9GAMM</name>
<proteinExistence type="predicted"/>
<dbReference type="PANTHER" id="PTHR43264:SF1">
    <property type="entry name" value="INOSINE_URIDINE-PREFERRING NUCLEOSIDE HYDROLASE DOMAIN-CONTAINING PROTEIN"/>
    <property type="match status" value="1"/>
</dbReference>
<sequence length="334" mass="37133">MKQWVITFIFALTSTTALATPRIIFDTDFGGDADDLGALAMLNHMHNRGECEFVAVANWNNERYSLPAIAAINQYYGNGEIPLGTRKEGLWHGAWQYNKPLVDALGSPITAQQTPSTTEMYRRLLSKADDNSITIVTVGPLLNILSLLDSSADQYSTLDGKRLVEKKVKEFVVMGGQFPKGEWEWNFNGNMPGVTRKVMEKLDVPVIFSGYEVGQAVKTGESLNQLEKDHPLYIGYRHFSEHAEWMQEQFDGDISANASYDQTAVLYAVRGLQPYWRLSPKGIATVNDEGGNTWEETAEGEHRYLILTDAKAATHAVLSAMLGEDTSLNQTNGE</sequence>
<reference evidence="3" key="2">
    <citation type="submission" date="2023-01" db="EMBL/GenBank/DDBJ databases">
        <title>Gilvimarinus xylanilyticus HB14 isolated from Caulerpa lentillifera aquaculture base in Hainan, China.</title>
        <authorList>
            <person name="Zhang Y.-J."/>
        </authorList>
    </citation>
    <scope>NUCLEOTIDE SEQUENCE</scope>
    <source>
        <strain evidence="3">HB14</strain>
    </source>
</reference>
<protein>
    <submittedName>
        <fullName evidence="3">Nucleoside hydrolase</fullName>
    </submittedName>
</protein>
<keyword evidence="3" id="KW-0378">Hydrolase</keyword>
<feature type="chain" id="PRO_5040852183" evidence="1">
    <location>
        <begin position="20"/>
        <end position="334"/>
    </location>
</feature>
<dbReference type="Gene3D" id="3.90.245.10">
    <property type="entry name" value="Ribonucleoside hydrolase-like"/>
    <property type="match status" value="1"/>
</dbReference>
<gene>
    <name evidence="3" type="ORF">M6D89_12455</name>
</gene>
<dbReference type="PANTHER" id="PTHR43264">
    <property type="match status" value="1"/>
</dbReference>
<evidence type="ECO:0000313" key="4">
    <source>
        <dbReference type="Proteomes" id="UP001139319"/>
    </source>
</evidence>
<feature type="domain" description="Inosine/uridine-preferring nucleoside hydrolase" evidence="2">
    <location>
        <begin position="23"/>
        <end position="274"/>
    </location>
</feature>
<comment type="caution">
    <text evidence="3">The sequence shown here is derived from an EMBL/GenBank/DDBJ whole genome shotgun (WGS) entry which is preliminary data.</text>
</comment>
<dbReference type="InterPro" id="IPR001910">
    <property type="entry name" value="Inosine/uridine_hydrolase_dom"/>
</dbReference>
<dbReference type="Proteomes" id="UP001139319">
    <property type="component" value="Unassembled WGS sequence"/>
</dbReference>